<reference evidence="6 7" key="1">
    <citation type="submission" date="2016-05" db="EMBL/GenBank/DDBJ databases">
        <title>Complete Genome and Methylome Analysis of Psychrotrophic Bacterial Isolates from Antarctic Lake Untersee.</title>
        <authorList>
            <person name="Fomenkov A."/>
            <person name="Akimov V.N."/>
            <person name="Vasilyeva L.V."/>
            <person name="Andersen D."/>
            <person name="Vincze T."/>
            <person name="Roberts R.J."/>
        </authorList>
    </citation>
    <scope>NUCLEOTIDE SEQUENCE [LARGE SCALE GENOMIC DNA]</scope>
    <source>
        <strain evidence="6 7">U14-5</strain>
    </source>
</reference>
<evidence type="ECO:0000313" key="6">
    <source>
        <dbReference type="EMBL" id="APT57416.1"/>
    </source>
</evidence>
<feature type="binding site" evidence="5">
    <location>
        <position position="206"/>
    </location>
    <ligand>
        <name>Mg(2+)</name>
        <dbReference type="ChEBI" id="CHEBI:18420"/>
        <label>1</label>
        <note>catalytic</note>
    </ligand>
</feature>
<dbReference type="Proteomes" id="UP000185494">
    <property type="component" value="Chromosome 1"/>
</dbReference>
<dbReference type="PROSITE" id="PS00630">
    <property type="entry name" value="IMP_2"/>
    <property type="match status" value="1"/>
</dbReference>
<dbReference type="RefSeq" id="WP_075798260.1">
    <property type="nucleotide sequence ID" value="NZ_CP015583.1"/>
</dbReference>
<evidence type="ECO:0000256" key="2">
    <source>
        <dbReference type="ARBA" id="ARBA00022723"/>
    </source>
</evidence>
<dbReference type="EMBL" id="CP015583">
    <property type="protein sequence ID" value="APT57416.1"/>
    <property type="molecule type" value="Genomic_DNA"/>
</dbReference>
<dbReference type="PANTHER" id="PTHR20854">
    <property type="entry name" value="INOSITOL MONOPHOSPHATASE"/>
    <property type="match status" value="1"/>
</dbReference>
<evidence type="ECO:0000256" key="4">
    <source>
        <dbReference type="ARBA" id="ARBA00022842"/>
    </source>
</evidence>
<feature type="binding site" evidence="5">
    <location>
        <position position="84"/>
    </location>
    <ligand>
        <name>Mg(2+)</name>
        <dbReference type="ChEBI" id="CHEBI:18420"/>
        <label>1</label>
        <note>catalytic</note>
    </ligand>
</feature>
<evidence type="ECO:0000256" key="3">
    <source>
        <dbReference type="ARBA" id="ARBA00022801"/>
    </source>
</evidence>
<comment type="cofactor">
    <cofactor evidence="5">
        <name>Mg(2+)</name>
        <dbReference type="ChEBI" id="CHEBI:18420"/>
    </cofactor>
</comment>
<comment type="similarity">
    <text evidence="1">Belongs to the inositol monophosphatase superfamily.</text>
</comment>
<dbReference type="KEGG" id="rgi:RGI145_10230"/>
<dbReference type="PROSITE" id="PS00629">
    <property type="entry name" value="IMP_1"/>
    <property type="match status" value="1"/>
</dbReference>
<dbReference type="Gene3D" id="3.30.540.10">
    <property type="entry name" value="Fructose-1,6-Bisphosphatase, subunit A, domain 1"/>
    <property type="match status" value="1"/>
</dbReference>
<organism evidence="6 7">
    <name type="scientific">Roseomonas gilardii</name>
    <dbReference type="NCBI Taxonomy" id="257708"/>
    <lineage>
        <taxon>Bacteria</taxon>
        <taxon>Pseudomonadati</taxon>
        <taxon>Pseudomonadota</taxon>
        <taxon>Alphaproteobacteria</taxon>
        <taxon>Acetobacterales</taxon>
        <taxon>Roseomonadaceae</taxon>
        <taxon>Roseomonas</taxon>
    </lineage>
</organism>
<dbReference type="eggNOG" id="COG0483">
    <property type="taxonomic scope" value="Bacteria"/>
</dbReference>
<dbReference type="SUPFAM" id="SSF56655">
    <property type="entry name" value="Carbohydrate phosphatase"/>
    <property type="match status" value="1"/>
</dbReference>
<keyword evidence="4 5" id="KW-0460">Magnesium</keyword>
<evidence type="ECO:0000256" key="5">
    <source>
        <dbReference type="PIRSR" id="PIRSR600760-2"/>
    </source>
</evidence>
<dbReference type="GO" id="GO:0006020">
    <property type="term" value="P:inositol metabolic process"/>
    <property type="evidence" value="ECO:0007669"/>
    <property type="project" value="TreeGrafter"/>
</dbReference>
<sequence>MDNLTALALAESAARVSRDLLRAGGGVAESAIGRDIKLQQDKASEALIIAALREAAPFPVLSEEAGWIGGQPAPGEAWWAVDPLDGSWNFFRGVPLCCVSVALCRDDKAVLGAIYDFNRDELFSGGPGLGFRQDGMLVEPPARPRAVLSTGLPAKADHSPEGLARVIGRFEGWTKIRMIGSAALSLAWVACGRFDGYEEEGINWYDVAAGCALVEAAGGEIAIAGEVGGPMHVRAVSGRAPS</sequence>
<dbReference type="GO" id="GO:0046872">
    <property type="term" value="F:metal ion binding"/>
    <property type="evidence" value="ECO:0007669"/>
    <property type="project" value="UniProtKB-KW"/>
</dbReference>
<accession>A0A1L7AF49</accession>
<dbReference type="InterPro" id="IPR020550">
    <property type="entry name" value="Inositol_monophosphatase_CS"/>
</dbReference>
<dbReference type="Pfam" id="PF00459">
    <property type="entry name" value="Inositol_P"/>
    <property type="match status" value="1"/>
</dbReference>
<dbReference type="GO" id="GO:0046854">
    <property type="term" value="P:phosphatidylinositol phosphate biosynthetic process"/>
    <property type="evidence" value="ECO:0007669"/>
    <property type="project" value="InterPro"/>
</dbReference>
<dbReference type="PANTHER" id="PTHR20854:SF4">
    <property type="entry name" value="INOSITOL-1-MONOPHOSPHATASE-RELATED"/>
    <property type="match status" value="1"/>
</dbReference>
<evidence type="ECO:0000313" key="7">
    <source>
        <dbReference type="Proteomes" id="UP000185494"/>
    </source>
</evidence>
<protein>
    <recommendedName>
        <fullName evidence="8">Inositol-phosphate phosphatase</fullName>
    </recommendedName>
</protein>
<gene>
    <name evidence="6" type="ORF">RGI145_10230</name>
</gene>
<name>A0A1L7AF49_9PROT</name>
<dbReference type="PRINTS" id="PR00377">
    <property type="entry name" value="IMPHPHTASES"/>
</dbReference>
<feature type="binding site" evidence="5">
    <location>
        <position position="85"/>
    </location>
    <ligand>
        <name>Mg(2+)</name>
        <dbReference type="ChEBI" id="CHEBI:18420"/>
        <label>1</label>
        <note>catalytic</note>
    </ligand>
</feature>
<dbReference type="GO" id="GO:0008934">
    <property type="term" value="F:inositol monophosphate 1-phosphatase activity"/>
    <property type="evidence" value="ECO:0007669"/>
    <property type="project" value="TreeGrafter"/>
</dbReference>
<dbReference type="AlphaFoldDB" id="A0A1L7AF49"/>
<keyword evidence="2 5" id="KW-0479">Metal-binding</keyword>
<evidence type="ECO:0008006" key="8">
    <source>
        <dbReference type="Google" id="ProtNLM"/>
    </source>
</evidence>
<dbReference type="STRING" id="257708.RGI145_10230"/>
<dbReference type="InterPro" id="IPR000760">
    <property type="entry name" value="Inositol_monophosphatase-like"/>
</dbReference>
<dbReference type="InterPro" id="IPR020583">
    <property type="entry name" value="Inositol_monoP_metal-BS"/>
</dbReference>
<feature type="binding site" evidence="5">
    <location>
        <position position="82"/>
    </location>
    <ligand>
        <name>Mg(2+)</name>
        <dbReference type="ChEBI" id="CHEBI:18420"/>
        <label>1</label>
        <note>catalytic</note>
    </ligand>
</feature>
<evidence type="ECO:0000256" key="1">
    <source>
        <dbReference type="ARBA" id="ARBA00009759"/>
    </source>
</evidence>
<dbReference type="Gene3D" id="3.40.190.80">
    <property type="match status" value="1"/>
</dbReference>
<keyword evidence="3" id="KW-0378">Hydrolase</keyword>
<feature type="binding site" evidence="5">
    <location>
        <position position="63"/>
    </location>
    <ligand>
        <name>Mg(2+)</name>
        <dbReference type="ChEBI" id="CHEBI:18420"/>
        <label>1</label>
        <note>catalytic</note>
    </ligand>
</feature>
<dbReference type="GO" id="GO:0007165">
    <property type="term" value="P:signal transduction"/>
    <property type="evidence" value="ECO:0007669"/>
    <property type="project" value="TreeGrafter"/>
</dbReference>
<proteinExistence type="inferred from homology"/>